<keyword evidence="2 6" id="KW-0255">Endonuclease</keyword>
<dbReference type="RefSeq" id="WP_183383848.1">
    <property type="nucleotide sequence ID" value="NZ_JACHXR010000005.1"/>
</dbReference>
<dbReference type="CDD" id="cd00221">
    <property type="entry name" value="Vsr"/>
    <property type="match status" value="1"/>
</dbReference>
<protein>
    <recommendedName>
        <fullName evidence="6">Very short patch repair endonuclease</fullName>
        <ecNumber evidence="6">3.1.-.-</ecNumber>
    </recommendedName>
</protein>
<dbReference type="SUPFAM" id="SSF52980">
    <property type="entry name" value="Restriction endonuclease-like"/>
    <property type="match status" value="1"/>
</dbReference>
<dbReference type="NCBIfam" id="TIGR00632">
    <property type="entry name" value="vsr"/>
    <property type="match status" value="1"/>
</dbReference>
<name>A0A7W5EU22_9GAMM</name>
<evidence type="ECO:0000256" key="1">
    <source>
        <dbReference type="ARBA" id="ARBA00022722"/>
    </source>
</evidence>
<dbReference type="GO" id="GO:0006298">
    <property type="term" value="P:mismatch repair"/>
    <property type="evidence" value="ECO:0007669"/>
    <property type="project" value="UniProtKB-UniRule"/>
</dbReference>
<gene>
    <name evidence="7" type="ORF">FHR97_002221</name>
</gene>
<sequence length="151" mass="17862">MSDVVDRATRSRMMSNIRGKDTKPELLLRKFLHARGYRFRLHRKDLPGAPDLVLPRHSLVIFVNGCFWHRHTGCFYASTPSTRREFWQDKFSANVERDCRNHENLMYLGWRVLVVWECGFKHCSERLSDIPVLIESVNQYQEWPAAPPRTC</sequence>
<comment type="caution">
    <text evidence="7">The sequence shown here is derived from an EMBL/GenBank/DDBJ whole genome shotgun (WGS) entry which is preliminary data.</text>
</comment>
<evidence type="ECO:0000313" key="8">
    <source>
        <dbReference type="Proteomes" id="UP000518892"/>
    </source>
</evidence>
<evidence type="ECO:0000313" key="7">
    <source>
        <dbReference type="EMBL" id="MBB3231366.1"/>
    </source>
</evidence>
<accession>A0A7W5EU22</accession>
<evidence type="ECO:0000256" key="6">
    <source>
        <dbReference type="PIRNR" id="PIRNR018267"/>
    </source>
</evidence>
<comment type="similarity">
    <text evidence="6">Belongs to the vsr family.</text>
</comment>
<evidence type="ECO:0000256" key="3">
    <source>
        <dbReference type="ARBA" id="ARBA00022763"/>
    </source>
</evidence>
<keyword evidence="1 6" id="KW-0540">Nuclease</keyword>
<comment type="function">
    <text evidence="6">May nick specific sequences that contain T:G mispairs resulting from m5C-deamination.</text>
</comment>
<evidence type="ECO:0000256" key="5">
    <source>
        <dbReference type="ARBA" id="ARBA00023204"/>
    </source>
</evidence>
<dbReference type="GO" id="GO:0016787">
    <property type="term" value="F:hydrolase activity"/>
    <property type="evidence" value="ECO:0007669"/>
    <property type="project" value="UniProtKB-KW"/>
</dbReference>
<proteinExistence type="inferred from homology"/>
<dbReference type="GO" id="GO:0004519">
    <property type="term" value="F:endonuclease activity"/>
    <property type="evidence" value="ECO:0007669"/>
    <property type="project" value="UniProtKB-KW"/>
</dbReference>
<evidence type="ECO:0000256" key="4">
    <source>
        <dbReference type="ARBA" id="ARBA00022801"/>
    </source>
</evidence>
<evidence type="ECO:0000256" key="2">
    <source>
        <dbReference type="ARBA" id="ARBA00022759"/>
    </source>
</evidence>
<dbReference type="PIRSF" id="PIRSF018267">
    <property type="entry name" value="VSR_endonuc"/>
    <property type="match status" value="1"/>
</dbReference>
<keyword evidence="3 6" id="KW-0227">DNA damage</keyword>
<dbReference type="Gene3D" id="3.40.960.10">
    <property type="entry name" value="VSR Endonuclease"/>
    <property type="match status" value="1"/>
</dbReference>
<dbReference type="Pfam" id="PF03852">
    <property type="entry name" value="Vsr"/>
    <property type="match status" value="1"/>
</dbReference>
<dbReference type="AlphaFoldDB" id="A0A7W5EU22"/>
<dbReference type="InterPro" id="IPR004603">
    <property type="entry name" value="DNA_mismatch_endonuc_vsr"/>
</dbReference>
<dbReference type="InterPro" id="IPR011335">
    <property type="entry name" value="Restrct_endonuc-II-like"/>
</dbReference>
<organism evidence="7 8">
    <name type="scientific">Halomonas stenophila</name>
    <dbReference type="NCBI Taxonomy" id="795312"/>
    <lineage>
        <taxon>Bacteria</taxon>
        <taxon>Pseudomonadati</taxon>
        <taxon>Pseudomonadota</taxon>
        <taxon>Gammaproteobacteria</taxon>
        <taxon>Oceanospirillales</taxon>
        <taxon>Halomonadaceae</taxon>
        <taxon>Halomonas</taxon>
    </lineage>
</organism>
<dbReference type="EMBL" id="JACHXR010000005">
    <property type="protein sequence ID" value="MBB3231366.1"/>
    <property type="molecule type" value="Genomic_DNA"/>
</dbReference>
<keyword evidence="4 6" id="KW-0378">Hydrolase</keyword>
<dbReference type="EC" id="3.1.-.-" evidence="6"/>
<dbReference type="Proteomes" id="UP000518892">
    <property type="component" value="Unassembled WGS sequence"/>
</dbReference>
<reference evidence="7 8" key="1">
    <citation type="submission" date="2020-08" db="EMBL/GenBank/DDBJ databases">
        <title>Genomic Encyclopedia of Type Strains, Phase III (KMG-III): the genomes of soil and plant-associated and newly described type strains.</title>
        <authorList>
            <person name="Whitman W."/>
        </authorList>
    </citation>
    <scope>NUCLEOTIDE SEQUENCE [LARGE SCALE GENOMIC DNA]</scope>
    <source>
        <strain evidence="7 8">CECT 7744</strain>
    </source>
</reference>
<keyword evidence="5 6" id="KW-0234">DNA repair</keyword>
<keyword evidence="8" id="KW-1185">Reference proteome</keyword>